<dbReference type="InterPro" id="IPR003959">
    <property type="entry name" value="ATPase_AAA_core"/>
</dbReference>
<dbReference type="InterPro" id="IPR003960">
    <property type="entry name" value="ATPase_AAA_CS"/>
</dbReference>
<evidence type="ECO:0000256" key="1">
    <source>
        <dbReference type="ARBA" id="ARBA00004370"/>
    </source>
</evidence>
<dbReference type="SUPFAM" id="SSF52540">
    <property type="entry name" value="P-loop containing nucleoside triphosphate hydrolases"/>
    <property type="match status" value="2"/>
</dbReference>
<evidence type="ECO:0000256" key="3">
    <source>
        <dbReference type="ARBA" id="ARBA00022741"/>
    </source>
</evidence>
<dbReference type="RefSeq" id="XP_009535111.1">
    <property type="nucleotide sequence ID" value="XM_009536816.1"/>
</dbReference>
<dbReference type="InterPro" id="IPR003593">
    <property type="entry name" value="AAA+_ATPase"/>
</dbReference>
<evidence type="ECO:0000256" key="9">
    <source>
        <dbReference type="SAM" id="MobiDB-lite"/>
    </source>
</evidence>
<dbReference type="Proteomes" id="UP000002640">
    <property type="component" value="Unassembled WGS sequence"/>
</dbReference>
<dbReference type="PANTHER" id="PTHR23077:SF12">
    <property type="entry name" value="PEROXISOMAL ATPASE PEX1"/>
    <property type="match status" value="1"/>
</dbReference>
<name>G5A3Z0_PHYSP</name>
<evidence type="ECO:0000256" key="10">
    <source>
        <dbReference type="SAM" id="SignalP"/>
    </source>
</evidence>
<feature type="chain" id="PRO_5003473132" description="Peroxisomal ATPase PEX1" evidence="10">
    <location>
        <begin position="19"/>
        <end position="1106"/>
    </location>
</feature>
<keyword evidence="13" id="KW-1185">Reference proteome</keyword>
<protein>
    <recommendedName>
        <fullName evidence="8">Peroxisomal ATPase PEX1</fullName>
    </recommendedName>
    <alternativeName>
        <fullName evidence="7">Peroxin-1</fullName>
    </alternativeName>
</protein>
<feature type="domain" description="AAA+ ATPase" evidence="11">
    <location>
        <begin position="503"/>
        <end position="691"/>
    </location>
</feature>
<dbReference type="InterPro" id="IPR050168">
    <property type="entry name" value="AAA_ATPase_domain"/>
</dbReference>
<evidence type="ECO:0000259" key="11">
    <source>
        <dbReference type="SMART" id="SM00382"/>
    </source>
</evidence>
<keyword evidence="10" id="KW-0732">Signal</keyword>
<accession>G5A3Z0</accession>
<dbReference type="InterPro" id="IPR015342">
    <property type="entry name" value="PEX1-N_C-lobe"/>
</dbReference>
<dbReference type="OMA" id="VSPIWIN"/>
<dbReference type="InParanoid" id="G5A3Z0"/>
<evidence type="ECO:0000256" key="2">
    <source>
        <dbReference type="ARBA" id="ARBA00006914"/>
    </source>
</evidence>
<feature type="compositionally biased region" description="Polar residues" evidence="9">
    <location>
        <begin position="262"/>
        <end position="277"/>
    </location>
</feature>
<dbReference type="PROSITE" id="PS00674">
    <property type="entry name" value="AAA"/>
    <property type="match status" value="1"/>
</dbReference>
<reference evidence="12 13" key="1">
    <citation type="journal article" date="2006" name="Science">
        <title>Phytophthora genome sequences uncover evolutionary origins and mechanisms of pathogenesis.</title>
        <authorList>
            <person name="Tyler B.M."/>
            <person name="Tripathy S."/>
            <person name="Zhang X."/>
            <person name="Dehal P."/>
            <person name="Jiang R.H."/>
            <person name="Aerts A."/>
            <person name="Arredondo F.D."/>
            <person name="Baxter L."/>
            <person name="Bensasson D."/>
            <person name="Beynon J.L."/>
            <person name="Chapman J."/>
            <person name="Damasceno C.M."/>
            <person name="Dorrance A.E."/>
            <person name="Dou D."/>
            <person name="Dickerman A.W."/>
            <person name="Dubchak I.L."/>
            <person name="Garbelotto M."/>
            <person name="Gijzen M."/>
            <person name="Gordon S.G."/>
            <person name="Govers F."/>
            <person name="Grunwald N.J."/>
            <person name="Huang W."/>
            <person name="Ivors K.L."/>
            <person name="Jones R.W."/>
            <person name="Kamoun S."/>
            <person name="Krampis K."/>
            <person name="Lamour K.H."/>
            <person name="Lee M.K."/>
            <person name="McDonald W.H."/>
            <person name="Medina M."/>
            <person name="Meijer H.J."/>
            <person name="Nordberg E.K."/>
            <person name="Maclean D.J."/>
            <person name="Ospina-Giraldo M.D."/>
            <person name="Morris P.F."/>
            <person name="Phuntumart V."/>
            <person name="Putnam N.H."/>
            <person name="Rash S."/>
            <person name="Rose J.K."/>
            <person name="Sakihama Y."/>
            <person name="Salamov A.A."/>
            <person name="Savidor A."/>
            <person name="Scheuring C.F."/>
            <person name="Smith B.M."/>
            <person name="Sobral B.W."/>
            <person name="Terry A."/>
            <person name="Torto-Alalibo T.A."/>
            <person name="Win J."/>
            <person name="Xu Z."/>
            <person name="Zhang H."/>
            <person name="Grigoriev I.V."/>
            <person name="Rokhsar D.S."/>
            <person name="Boore J.L."/>
        </authorList>
    </citation>
    <scope>NUCLEOTIDE SEQUENCE [LARGE SCALE GENOMIC DNA]</scope>
    <source>
        <strain evidence="12 13">P6497</strain>
    </source>
</reference>
<dbReference type="GO" id="GO:0005829">
    <property type="term" value="C:cytosol"/>
    <property type="evidence" value="ECO:0007669"/>
    <property type="project" value="TreeGrafter"/>
</dbReference>
<gene>
    <name evidence="12" type="ORF">PHYSODRAFT_523287</name>
</gene>
<dbReference type="GO" id="GO:0005778">
    <property type="term" value="C:peroxisomal membrane"/>
    <property type="evidence" value="ECO:0007669"/>
    <property type="project" value="TreeGrafter"/>
</dbReference>
<keyword evidence="6" id="KW-0472">Membrane</keyword>
<keyword evidence="3" id="KW-0547">Nucleotide-binding</keyword>
<dbReference type="Gene3D" id="3.10.330.10">
    <property type="match status" value="1"/>
</dbReference>
<dbReference type="AlphaFoldDB" id="G5A3Z0"/>
<dbReference type="GO" id="GO:0005524">
    <property type="term" value="F:ATP binding"/>
    <property type="evidence" value="ECO:0007669"/>
    <property type="project" value="UniProtKB-KW"/>
</dbReference>
<evidence type="ECO:0000313" key="12">
    <source>
        <dbReference type="EMBL" id="EGZ10250.1"/>
    </source>
</evidence>
<feature type="region of interest" description="Disordered" evidence="9">
    <location>
        <begin position="253"/>
        <end position="282"/>
    </location>
</feature>
<dbReference type="SMART" id="SM00382">
    <property type="entry name" value="AAA"/>
    <property type="match status" value="2"/>
</dbReference>
<dbReference type="Gene3D" id="1.10.8.60">
    <property type="match status" value="2"/>
</dbReference>
<comment type="similarity">
    <text evidence="2">Belongs to the AAA ATPase family.</text>
</comment>
<dbReference type="GO" id="GO:0016558">
    <property type="term" value="P:protein import into peroxisome matrix"/>
    <property type="evidence" value="ECO:0007669"/>
    <property type="project" value="TreeGrafter"/>
</dbReference>
<dbReference type="GeneID" id="20660633"/>
<keyword evidence="4" id="KW-0378">Hydrolase</keyword>
<feature type="signal peptide" evidence="10">
    <location>
        <begin position="1"/>
        <end position="18"/>
    </location>
</feature>
<feature type="domain" description="AAA+ ATPase" evidence="11">
    <location>
        <begin position="839"/>
        <end position="975"/>
    </location>
</feature>
<keyword evidence="5" id="KW-0067">ATP-binding</keyword>
<evidence type="ECO:0000256" key="8">
    <source>
        <dbReference type="ARBA" id="ARBA00034532"/>
    </source>
</evidence>
<dbReference type="FunFam" id="3.40.50.300:FF:000149">
    <property type="entry name" value="Nuclear valosin-containing protein-like"/>
    <property type="match status" value="1"/>
</dbReference>
<comment type="subcellular location">
    <subcellularLocation>
        <location evidence="1">Membrane</location>
    </subcellularLocation>
</comment>
<dbReference type="KEGG" id="psoj:PHYSODRAFT_523287"/>
<dbReference type="Gene3D" id="3.40.50.300">
    <property type="entry name" value="P-loop containing nucleotide triphosphate hydrolases"/>
    <property type="match status" value="2"/>
</dbReference>
<evidence type="ECO:0000256" key="6">
    <source>
        <dbReference type="ARBA" id="ARBA00023136"/>
    </source>
</evidence>
<dbReference type="STRING" id="1094619.G5A3Z0"/>
<proteinExistence type="inferred from homology"/>
<dbReference type="Pfam" id="PF09262">
    <property type="entry name" value="PEX-1N"/>
    <property type="match status" value="1"/>
</dbReference>
<dbReference type="GO" id="GO:0016887">
    <property type="term" value="F:ATP hydrolysis activity"/>
    <property type="evidence" value="ECO:0007669"/>
    <property type="project" value="InterPro"/>
</dbReference>
<dbReference type="PANTHER" id="PTHR23077">
    <property type="entry name" value="AAA-FAMILY ATPASE"/>
    <property type="match status" value="1"/>
</dbReference>
<dbReference type="Pfam" id="PF00004">
    <property type="entry name" value="AAA"/>
    <property type="match status" value="2"/>
</dbReference>
<evidence type="ECO:0000313" key="13">
    <source>
        <dbReference type="Proteomes" id="UP000002640"/>
    </source>
</evidence>
<dbReference type="SUPFAM" id="SSF54585">
    <property type="entry name" value="Cdc48 domain 2-like"/>
    <property type="match status" value="1"/>
</dbReference>
<dbReference type="InterPro" id="IPR027417">
    <property type="entry name" value="P-loop_NTPase"/>
</dbReference>
<evidence type="ECO:0000256" key="7">
    <source>
        <dbReference type="ARBA" id="ARBA00032509"/>
    </source>
</evidence>
<dbReference type="EMBL" id="JH159159">
    <property type="protein sequence ID" value="EGZ10250.1"/>
    <property type="molecule type" value="Genomic_DNA"/>
</dbReference>
<organism evidence="12 13">
    <name type="scientific">Phytophthora sojae (strain P6497)</name>
    <name type="common">Soybean stem and root rot agent</name>
    <name type="synonym">Phytophthora megasperma f. sp. glycines</name>
    <dbReference type="NCBI Taxonomy" id="1094619"/>
    <lineage>
        <taxon>Eukaryota</taxon>
        <taxon>Sar</taxon>
        <taxon>Stramenopiles</taxon>
        <taxon>Oomycota</taxon>
        <taxon>Peronosporomycetes</taxon>
        <taxon>Peronosporales</taxon>
        <taxon>Peronosporaceae</taxon>
        <taxon>Phytophthora</taxon>
    </lineage>
</organism>
<dbReference type="SMR" id="G5A3Z0"/>
<evidence type="ECO:0000256" key="4">
    <source>
        <dbReference type="ARBA" id="ARBA00022801"/>
    </source>
</evidence>
<dbReference type="InterPro" id="IPR029067">
    <property type="entry name" value="CDC48_domain_2-like_sf"/>
</dbReference>
<sequence>MAARGAFLAPALVPVSSCFVNLPPAFVQTFLGGPELVGAGSTILELSWETVDGYVQRVCVGWIGGLVKDGALRSDVVEVPAELARCVGLQDHLEKAPQTFIGVHVVDALPIARQVNVEPCTPDDWELIQLHAGAIETELLRQMCVVNDKQVSPIWINQNTLIRVRASLPVGMEHARLTPISEVIVAPKERQVQEQERGLSPDLYYEQSSPLLVQEDIGTLQNDTVDELWVHPETLAMLDGAIIPDAPSDAQQAPVVALWSPESKSPARTTPESNEQGENPRAQPTCCYVAKLKASHEVIRGHVVLNQGASASLGVTANQSVHLRVLKLPELPPASVTLFTIPDGTDGEYSVLANRIQQAFLRRSSSADRSHVVSSGSVLRLQLDSGEIVHTIVEVQYDTEETFSAEQLKGVPVGALEKYTVLGGSNGGNILSLNQVTVQNAAGSQQQVLVKMRSKAPSVSALNLSVLELSRGAKAYSSLMKAVRPVLFRDASAARVLLGTKPPGYALAHGERGSGKSTMLRALVHEVQTSSRFGAFTTMVECRNLRGLKMESVKSRLNDVFEEAAAHAPALIVFDNLDALVPEEDESAGAANEQSRRIAELLLVLMNQNCQRMWRATAELNASFKRECEAVKRLAETQKKNARRKLLETVGNAMQSKSVAVVAAARSDTSIHKTLRGCGLFDRPIQVTSPDAERRETLIREMLQMKIDNANSTGKGAKESRQIVVDPAIDFGLLSSLTEGYSLRDLSSATDRALHQMFKRHALLQPSNSSEVSHKVQQSDFVEGIEDFQPTALIGVDLFKSSIKWSDVGGLQHVRTVLKDTLELPTRYAKLYDNTPIKLPAGMLLYGPPGCGKTLLASAVAHECGLNFISVKGPEVLNKYIGASEQAIRDLFARAGSAAPSVLFLDEFDSIAPRRGADNTGVTDRLVNQLLTFLDGVEARKGVYVLAATSRPDMIDPALLRPGRLDKSLYCGFPNEEERLDILRAVSKDMELSDEAQEYLPEIASAPKSVHLSGADLQAIMYSAQLELVHEKLNGDGSSLITKAHVQTAFENAKPSTSESARLQFERMYAGFSKARNTDFSVAEADVSATSDSLKSHVAHQRTALA</sequence>
<evidence type="ECO:0000256" key="5">
    <source>
        <dbReference type="ARBA" id="ARBA00022840"/>
    </source>
</evidence>